<dbReference type="HAMAP" id="MF_00215">
    <property type="entry name" value="Pantothen_kinase_1"/>
    <property type="match status" value="1"/>
</dbReference>
<comment type="pathway">
    <text evidence="3 14 15">Cofactor biosynthesis; coenzyme A biosynthesis; CoA from (R)-pantothenate: step 1/5.</text>
</comment>
<dbReference type="NCBIfam" id="TIGR00554">
    <property type="entry name" value="panK_bact"/>
    <property type="match status" value="1"/>
</dbReference>
<evidence type="ECO:0000256" key="14">
    <source>
        <dbReference type="HAMAP-Rule" id="MF_00215"/>
    </source>
</evidence>
<sequence>MKKQDTLSPYIHFDRKDWAELRSSTPLTIDEDDIKELKGLNDELNIEEIVDIYLPISRLLHLHASATRELYESRNVFLQTNVKKVPYIIGIAGSVAVGKSTMARVLKALISKWPNHPKVDLLTTDGFLYPNEVLKERGLMEKKGFPESYDIAELLHILSDLKSGKGRVEAPVYSHITYNIVPSRTQVINRPDILIVEGINVLQPPKNGGGKEIDQISVSDFFDFSIYVDADEKTIFQWYIERFKLLRGTAFRNPQSYFKKYAHISDEEAFQVAESIWNRINKVNLRENILPTRHRADLILRKGEHHFVESIKMRKI</sequence>
<accession>A0A1H3V0U1</accession>
<dbReference type="InterPro" id="IPR006083">
    <property type="entry name" value="PRK/URK"/>
</dbReference>
<dbReference type="InterPro" id="IPR004566">
    <property type="entry name" value="PanK"/>
</dbReference>
<evidence type="ECO:0000256" key="1">
    <source>
        <dbReference type="ARBA" id="ARBA00001206"/>
    </source>
</evidence>
<dbReference type="Pfam" id="PF00485">
    <property type="entry name" value="PRK"/>
    <property type="match status" value="1"/>
</dbReference>
<name>A0A1H3V0U1_9BACI</name>
<feature type="domain" description="Phosphoribulokinase/uridine kinase" evidence="16">
    <location>
        <begin position="88"/>
        <end position="249"/>
    </location>
</feature>
<dbReference type="GO" id="GO:0005524">
    <property type="term" value="F:ATP binding"/>
    <property type="evidence" value="ECO:0007669"/>
    <property type="project" value="UniProtKB-UniRule"/>
</dbReference>
<dbReference type="Gene3D" id="3.40.50.300">
    <property type="entry name" value="P-loop containing nucleotide triphosphate hydrolases"/>
    <property type="match status" value="1"/>
</dbReference>
<keyword evidence="9 14" id="KW-0547">Nucleotide-binding</keyword>
<evidence type="ECO:0000256" key="4">
    <source>
        <dbReference type="ARBA" id="ARBA00006087"/>
    </source>
</evidence>
<evidence type="ECO:0000256" key="5">
    <source>
        <dbReference type="ARBA" id="ARBA00012102"/>
    </source>
</evidence>
<keyword evidence="18" id="KW-1185">Reference proteome</keyword>
<evidence type="ECO:0000313" key="18">
    <source>
        <dbReference type="Proteomes" id="UP000198935"/>
    </source>
</evidence>
<keyword evidence="8 14" id="KW-0808">Transferase</keyword>
<gene>
    <name evidence="14" type="primary">coaA</name>
    <name evidence="17" type="ORF">SAMN05421736_1336</name>
</gene>
<evidence type="ECO:0000313" key="17">
    <source>
        <dbReference type="EMBL" id="SDZ68237.1"/>
    </source>
</evidence>
<proteinExistence type="inferred from homology"/>
<reference evidence="18" key="1">
    <citation type="submission" date="2016-10" db="EMBL/GenBank/DDBJ databases">
        <authorList>
            <person name="Varghese N."/>
            <person name="Submissions S."/>
        </authorList>
    </citation>
    <scope>NUCLEOTIDE SEQUENCE [LARGE SCALE GENOMIC DNA]</scope>
    <source>
        <strain evidence="18">SP</strain>
    </source>
</reference>
<dbReference type="EMBL" id="FNPI01000033">
    <property type="protein sequence ID" value="SDZ68237.1"/>
    <property type="molecule type" value="Genomic_DNA"/>
</dbReference>
<evidence type="ECO:0000256" key="6">
    <source>
        <dbReference type="ARBA" id="ARBA00015080"/>
    </source>
</evidence>
<evidence type="ECO:0000256" key="15">
    <source>
        <dbReference type="RuleBase" id="RU003530"/>
    </source>
</evidence>
<evidence type="ECO:0000256" key="3">
    <source>
        <dbReference type="ARBA" id="ARBA00005225"/>
    </source>
</evidence>
<dbReference type="GO" id="GO:0015937">
    <property type="term" value="P:coenzyme A biosynthetic process"/>
    <property type="evidence" value="ECO:0007669"/>
    <property type="project" value="UniProtKB-UniRule"/>
</dbReference>
<organism evidence="17 18">
    <name type="scientific">Evansella caseinilytica</name>
    <dbReference type="NCBI Taxonomy" id="1503961"/>
    <lineage>
        <taxon>Bacteria</taxon>
        <taxon>Bacillati</taxon>
        <taxon>Bacillota</taxon>
        <taxon>Bacilli</taxon>
        <taxon>Bacillales</taxon>
        <taxon>Bacillaceae</taxon>
        <taxon>Evansella</taxon>
    </lineage>
</organism>
<protein>
    <recommendedName>
        <fullName evidence="6 14">Pantothenate kinase</fullName>
        <ecNumber evidence="5 14">2.7.1.33</ecNumber>
    </recommendedName>
    <alternativeName>
        <fullName evidence="13 14">Pantothenic acid kinase</fullName>
    </alternativeName>
</protein>
<comment type="similarity">
    <text evidence="4 14 15">Belongs to the prokaryotic pantothenate kinase family.</text>
</comment>
<dbReference type="PANTHER" id="PTHR10285">
    <property type="entry name" value="URIDINE KINASE"/>
    <property type="match status" value="1"/>
</dbReference>
<dbReference type="SUPFAM" id="SSF52540">
    <property type="entry name" value="P-loop containing nucleoside triphosphate hydrolases"/>
    <property type="match status" value="1"/>
</dbReference>
<dbReference type="OrthoDB" id="1550976at2"/>
<keyword evidence="10 14" id="KW-0418">Kinase</keyword>
<dbReference type="GO" id="GO:0005737">
    <property type="term" value="C:cytoplasm"/>
    <property type="evidence" value="ECO:0007669"/>
    <property type="project" value="UniProtKB-SubCell"/>
</dbReference>
<dbReference type="UniPathway" id="UPA00241">
    <property type="reaction ID" value="UER00352"/>
</dbReference>
<dbReference type="PIRSF" id="PIRSF000545">
    <property type="entry name" value="Pantothenate_kin"/>
    <property type="match status" value="1"/>
</dbReference>
<dbReference type="InterPro" id="IPR027417">
    <property type="entry name" value="P-loop_NTPase"/>
</dbReference>
<feature type="binding site" evidence="14">
    <location>
        <begin position="93"/>
        <end position="100"/>
    </location>
    <ligand>
        <name>ATP</name>
        <dbReference type="ChEBI" id="CHEBI:30616"/>
    </ligand>
</feature>
<evidence type="ECO:0000259" key="16">
    <source>
        <dbReference type="Pfam" id="PF00485"/>
    </source>
</evidence>
<evidence type="ECO:0000256" key="12">
    <source>
        <dbReference type="ARBA" id="ARBA00022993"/>
    </source>
</evidence>
<keyword evidence="7 14" id="KW-0963">Cytoplasm</keyword>
<evidence type="ECO:0000256" key="9">
    <source>
        <dbReference type="ARBA" id="ARBA00022741"/>
    </source>
</evidence>
<evidence type="ECO:0000256" key="10">
    <source>
        <dbReference type="ARBA" id="ARBA00022777"/>
    </source>
</evidence>
<dbReference type="AlphaFoldDB" id="A0A1H3V0U1"/>
<dbReference type="GO" id="GO:0004594">
    <property type="term" value="F:pantothenate kinase activity"/>
    <property type="evidence" value="ECO:0007669"/>
    <property type="project" value="UniProtKB-UniRule"/>
</dbReference>
<evidence type="ECO:0000256" key="2">
    <source>
        <dbReference type="ARBA" id="ARBA00004496"/>
    </source>
</evidence>
<comment type="subcellular location">
    <subcellularLocation>
        <location evidence="2 14 15">Cytoplasm</location>
    </subcellularLocation>
</comment>
<evidence type="ECO:0000256" key="7">
    <source>
        <dbReference type="ARBA" id="ARBA00022490"/>
    </source>
</evidence>
<evidence type="ECO:0000256" key="13">
    <source>
        <dbReference type="ARBA" id="ARBA00032866"/>
    </source>
</evidence>
<dbReference type="CDD" id="cd02025">
    <property type="entry name" value="PanK"/>
    <property type="match status" value="1"/>
</dbReference>
<keyword evidence="12 14" id="KW-0173">Coenzyme A biosynthesis</keyword>
<dbReference type="EC" id="2.7.1.33" evidence="5 14"/>
<dbReference type="Proteomes" id="UP000198935">
    <property type="component" value="Unassembled WGS sequence"/>
</dbReference>
<comment type="catalytic activity">
    <reaction evidence="1 14 15">
        <text>(R)-pantothenate + ATP = (R)-4'-phosphopantothenate + ADP + H(+)</text>
        <dbReference type="Rhea" id="RHEA:16373"/>
        <dbReference type="ChEBI" id="CHEBI:10986"/>
        <dbReference type="ChEBI" id="CHEBI:15378"/>
        <dbReference type="ChEBI" id="CHEBI:29032"/>
        <dbReference type="ChEBI" id="CHEBI:30616"/>
        <dbReference type="ChEBI" id="CHEBI:456216"/>
        <dbReference type="EC" id="2.7.1.33"/>
    </reaction>
</comment>
<evidence type="ECO:0000256" key="11">
    <source>
        <dbReference type="ARBA" id="ARBA00022840"/>
    </source>
</evidence>
<keyword evidence="11 14" id="KW-0067">ATP-binding</keyword>
<dbReference type="STRING" id="1503961.SAMN05421736_1336"/>
<evidence type="ECO:0000256" key="8">
    <source>
        <dbReference type="ARBA" id="ARBA00022679"/>
    </source>
</evidence>